<dbReference type="InterPro" id="IPR000073">
    <property type="entry name" value="AB_hydrolase_1"/>
</dbReference>
<dbReference type="OrthoDB" id="294702at2759"/>
<proteinExistence type="predicted"/>
<dbReference type="PANTHER" id="PTHR45763:SF7">
    <property type="entry name" value="ALPHA_BETA FOLD FAMILY PROTEIN, PUTATIVE, EXPRESSED-RELATED"/>
    <property type="match status" value="1"/>
</dbReference>
<dbReference type="InterPro" id="IPR029058">
    <property type="entry name" value="AB_hydrolase_fold"/>
</dbReference>
<organism evidence="2 3">
    <name type="scientific">Panicum virgatum</name>
    <name type="common">Blackwell switchgrass</name>
    <dbReference type="NCBI Taxonomy" id="38727"/>
    <lineage>
        <taxon>Eukaryota</taxon>
        <taxon>Viridiplantae</taxon>
        <taxon>Streptophyta</taxon>
        <taxon>Embryophyta</taxon>
        <taxon>Tracheophyta</taxon>
        <taxon>Spermatophyta</taxon>
        <taxon>Magnoliopsida</taxon>
        <taxon>Liliopsida</taxon>
        <taxon>Poales</taxon>
        <taxon>Poaceae</taxon>
        <taxon>PACMAD clade</taxon>
        <taxon>Panicoideae</taxon>
        <taxon>Panicodae</taxon>
        <taxon>Paniceae</taxon>
        <taxon>Panicinae</taxon>
        <taxon>Panicum</taxon>
        <taxon>Panicum sect. Hiantes</taxon>
    </lineage>
</organism>
<evidence type="ECO:0000259" key="1">
    <source>
        <dbReference type="Pfam" id="PF00561"/>
    </source>
</evidence>
<dbReference type="Pfam" id="PF00561">
    <property type="entry name" value="Abhydrolase_1"/>
    <property type="match status" value="1"/>
</dbReference>
<evidence type="ECO:0000313" key="2">
    <source>
        <dbReference type="EMBL" id="KAG2550985.1"/>
    </source>
</evidence>
<sequence>MAAGEGKRDETRTASAAAMHACAGVLRLICVACAIDWLSRTRGAPAALVAVMAAALAAWRLANAVRPPPPTPCGTPGGPPVTAPRARMRDGRYLAYAESGVSRDTARFKVVYSHGFSGGRMDSPRASQELLEELGVYMVAFDRAGYGESDPDPRRSVRSAALDVEDLADALGLGDRFHLVCSSLGSHAGWAAIRYIPHRLAGVAMMAPVINYRWRGLPRGLARQLYRRQPAGDRWSLRVAYYAPWLLHWWMSQPWLPTSTVVDGSGTFPNALDEKNRVMALSNGMFHQRARQATQQGIQESFYRDMAVMFGRWPEFEPTDLEEPPFPVHVFQGDEDGVVPVQLQRHICRRLGWVNYHELAGVGHFLSAVPGLGDRIVSTLLAAPAPA</sequence>
<name>A0A8T0NR08_PANVG</name>
<dbReference type="EMBL" id="CM029053">
    <property type="protein sequence ID" value="KAG2550985.1"/>
    <property type="molecule type" value="Genomic_DNA"/>
</dbReference>
<gene>
    <name evidence="2" type="ORF">PVAP13_9KG365200</name>
</gene>
<dbReference type="AlphaFoldDB" id="A0A8T0NR08"/>
<comment type="caution">
    <text evidence="2">The sequence shown here is derived from an EMBL/GenBank/DDBJ whole genome shotgun (WGS) entry which is preliminary data.</text>
</comment>
<dbReference type="SUPFAM" id="SSF53474">
    <property type="entry name" value="alpha/beta-Hydrolases"/>
    <property type="match status" value="1"/>
</dbReference>
<keyword evidence="3" id="KW-1185">Reference proteome</keyword>
<dbReference type="PANTHER" id="PTHR45763">
    <property type="entry name" value="HYDROLASE, ALPHA/BETA FOLD FAMILY PROTEIN, EXPRESSED-RELATED"/>
    <property type="match status" value="1"/>
</dbReference>
<protein>
    <recommendedName>
        <fullName evidence="1">AB hydrolase-1 domain-containing protein</fullName>
    </recommendedName>
</protein>
<dbReference type="Gene3D" id="3.40.50.1820">
    <property type="entry name" value="alpha/beta hydrolase"/>
    <property type="match status" value="1"/>
</dbReference>
<evidence type="ECO:0000313" key="3">
    <source>
        <dbReference type="Proteomes" id="UP000823388"/>
    </source>
</evidence>
<reference evidence="2" key="1">
    <citation type="submission" date="2020-05" db="EMBL/GenBank/DDBJ databases">
        <title>WGS assembly of Panicum virgatum.</title>
        <authorList>
            <person name="Lovell J.T."/>
            <person name="Jenkins J."/>
            <person name="Shu S."/>
            <person name="Juenger T.E."/>
            <person name="Schmutz J."/>
        </authorList>
    </citation>
    <scope>NUCLEOTIDE SEQUENCE</scope>
    <source>
        <strain evidence="2">AP13</strain>
    </source>
</reference>
<accession>A0A8T0NR08</accession>
<dbReference type="Proteomes" id="UP000823388">
    <property type="component" value="Chromosome 9K"/>
</dbReference>
<feature type="domain" description="AB hydrolase-1" evidence="1">
    <location>
        <begin position="110"/>
        <end position="366"/>
    </location>
</feature>